<dbReference type="EMBL" id="HE575321">
    <property type="protein sequence ID" value="CCC92594.1"/>
    <property type="molecule type" value="Genomic_DNA"/>
</dbReference>
<feature type="transmembrane region" description="Helical" evidence="1">
    <location>
        <begin position="28"/>
        <end position="49"/>
    </location>
</feature>
<name>F9W9E2_TRYCI</name>
<proteinExistence type="predicted"/>
<keyword evidence="4" id="KW-1185">Reference proteome</keyword>
<evidence type="ECO:0000313" key="3">
    <source>
        <dbReference type="EMBL" id="CCD13842.1"/>
    </source>
</evidence>
<keyword evidence="1" id="KW-1133">Transmembrane helix</keyword>
<accession>F9W9E2</accession>
<keyword evidence="1" id="KW-0472">Membrane</keyword>
<gene>
    <name evidence="3" type="ORF">TCIL3000_0_45330</name>
    <name evidence="2" type="ORF">TCIL3000_8_8240</name>
</gene>
<sequence length="136" mass="15847">MKRCRLLRHPITVGLNKTATTNFPAQTLFNFCFFVCFLSLFPFTFLYYLHLNCSATRSRRAIWDGDCASLIFFVLSHIEAIAANVTCWLSSPFFLFFSFLFFLSSYWKASHVGAMPRDGAFVFYLFAITFFHILLR</sequence>
<evidence type="ECO:0000313" key="4">
    <source>
        <dbReference type="Proteomes" id="UP000000702"/>
    </source>
</evidence>
<feature type="transmembrane region" description="Helical" evidence="1">
    <location>
        <begin position="119"/>
        <end position="135"/>
    </location>
</feature>
<keyword evidence="1" id="KW-0812">Transmembrane</keyword>
<dbReference type="EMBL" id="CAEQ01001301">
    <property type="protein sequence ID" value="CCD13842.1"/>
    <property type="molecule type" value="Genomic_DNA"/>
</dbReference>
<feature type="transmembrane region" description="Helical" evidence="1">
    <location>
        <begin position="88"/>
        <end position="107"/>
    </location>
</feature>
<organism evidence="3 4">
    <name type="scientific">Trypanosoma congolense (strain IL3000)</name>
    <dbReference type="NCBI Taxonomy" id="1068625"/>
    <lineage>
        <taxon>Eukaryota</taxon>
        <taxon>Discoba</taxon>
        <taxon>Euglenozoa</taxon>
        <taxon>Kinetoplastea</taxon>
        <taxon>Metakinetoplastina</taxon>
        <taxon>Trypanosomatida</taxon>
        <taxon>Trypanosomatidae</taxon>
        <taxon>Trypanosoma</taxon>
        <taxon>Nannomonas</taxon>
    </lineage>
</organism>
<dbReference type="Proteomes" id="UP000000702">
    <property type="component" value="Unassembled WGS sequence"/>
</dbReference>
<reference evidence="4" key="1">
    <citation type="submission" date="2011-07" db="EMBL/GenBank/DDBJ databases">
        <title>Divergent evolution of antigenic variation in African trypanosomes.</title>
        <authorList>
            <person name="Jackson A.P."/>
            <person name="Berry A."/>
            <person name="Allison H.C."/>
            <person name="Burton P."/>
            <person name="Anderson J."/>
            <person name="Aslett M."/>
            <person name="Brown R."/>
            <person name="Corton N."/>
            <person name="Harris D."/>
            <person name="Hauser H."/>
            <person name="Gamble J."/>
            <person name="Gilderthorp R."/>
            <person name="McQuillan J."/>
            <person name="Quail M.A."/>
            <person name="Sanders M."/>
            <person name="Van Tonder A."/>
            <person name="Ginger M.L."/>
            <person name="Donelson J.E."/>
            <person name="Field M.C."/>
            <person name="Barry J.D."/>
            <person name="Berriman M."/>
            <person name="Hertz-Fowler C."/>
        </authorList>
    </citation>
    <scope>NUCLEOTIDE SEQUENCE [LARGE SCALE GENOMIC DNA]</scope>
    <source>
        <strain evidence="4">IL3000</strain>
    </source>
</reference>
<dbReference type="AlphaFoldDB" id="F9W9E2"/>
<evidence type="ECO:0000256" key="1">
    <source>
        <dbReference type="SAM" id="Phobius"/>
    </source>
</evidence>
<reference evidence="3 4" key="2">
    <citation type="journal article" date="2012" name="Proc. Natl. Acad. Sci. U.S.A.">
        <title>Antigenic diversity is generated by distinct evolutionary mechanisms in African trypanosome species.</title>
        <authorList>
            <person name="Jackson A.P."/>
            <person name="Berry A."/>
            <person name="Aslett M."/>
            <person name="Allison H.C."/>
            <person name="Burton P."/>
            <person name="Vavrova-Anderson J."/>
            <person name="Brown R."/>
            <person name="Browne H."/>
            <person name="Corton N."/>
            <person name="Hauser H."/>
            <person name="Gamble J."/>
            <person name="Gilderthorp R."/>
            <person name="Marcello L."/>
            <person name="McQuillan J."/>
            <person name="Otto T.D."/>
            <person name="Quail M.A."/>
            <person name="Sanders M.J."/>
            <person name="van Tonder A."/>
            <person name="Ginger M.L."/>
            <person name="Field M.C."/>
            <person name="Barry J.D."/>
            <person name="Hertz-Fowler C."/>
            <person name="Berriman M."/>
        </authorList>
    </citation>
    <scope>NUCLEOTIDE SEQUENCE [LARGE SCALE GENOMIC DNA]</scope>
    <source>
        <strain evidence="3 4">IL3000</strain>
    </source>
</reference>
<protein>
    <submittedName>
        <fullName evidence="3">Uncharacterized protein</fullName>
    </submittedName>
</protein>
<evidence type="ECO:0000313" key="2">
    <source>
        <dbReference type="EMBL" id="CCC92594.1"/>
    </source>
</evidence>